<evidence type="ECO:0008006" key="3">
    <source>
        <dbReference type="Google" id="ProtNLM"/>
    </source>
</evidence>
<evidence type="ECO:0000313" key="1">
    <source>
        <dbReference type="EMBL" id="ARJ04131.1"/>
    </source>
</evidence>
<dbReference type="InterPro" id="IPR014718">
    <property type="entry name" value="GH-type_carb-bd"/>
</dbReference>
<dbReference type="InterPro" id="IPR011013">
    <property type="entry name" value="Gal_mutarotase_sf_dom"/>
</dbReference>
<organism evidence="1 2">
    <name type="scientific">Cnuibacter physcomitrellae</name>
    <dbReference type="NCBI Taxonomy" id="1619308"/>
    <lineage>
        <taxon>Bacteria</taxon>
        <taxon>Bacillati</taxon>
        <taxon>Actinomycetota</taxon>
        <taxon>Actinomycetes</taxon>
        <taxon>Micrococcales</taxon>
        <taxon>Microbacteriaceae</taxon>
        <taxon>Cnuibacter</taxon>
    </lineage>
</organism>
<dbReference type="Proteomes" id="UP000192775">
    <property type="component" value="Chromosome"/>
</dbReference>
<dbReference type="GO" id="GO:0030246">
    <property type="term" value="F:carbohydrate binding"/>
    <property type="evidence" value="ECO:0007669"/>
    <property type="project" value="InterPro"/>
</dbReference>
<dbReference type="Gene3D" id="2.70.98.10">
    <property type="match status" value="1"/>
</dbReference>
<dbReference type="EMBL" id="CP020715">
    <property type="protein sequence ID" value="ARJ04131.1"/>
    <property type="molecule type" value="Genomic_DNA"/>
</dbReference>
<sequence length="284" mass="31033">MRVPETDRMERVEVAAGRLSAVVEAEGARMASLRWTDPRGGGERELLLRTPWSDDPDGPWSMPVSSHEWHRRYRGGWHVLLPRAGDPVAIDGIEQPFHGEAAWRVWRLATVPGGCDATVLLRTVPLRLERRVRLEGSTVRVIQDVRNEGPEPVAFGWLEHPALDGPLLEGATVRLGDGEPVAVVDAPQTSFADLDGRQGVCRISAPVLGVTIEMRWDGALFPRTHLWQERRGTAGFPWWGGVDAVGVEPSSDRFRPSADQLGSLVVDPGATLSAAFEISVTPGA</sequence>
<protein>
    <recommendedName>
        <fullName evidence="3">Galactose mutarotase</fullName>
    </recommendedName>
</protein>
<dbReference type="KEGG" id="cphy:B5808_02000"/>
<dbReference type="GO" id="GO:0005975">
    <property type="term" value="P:carbohydrate metabolic process"/>
    <property type="evidence" value="ECO:0007669"/>
    <property type="project" value="InterPro"/>
</dbReference>
<reference evidence="1 2" key="1">
    <citation type="submission" date="2017-04" db="EMBL/GenBank/DDBJ databases">
        <authorList>
            <person name="Afonso C.L."/>
            <person name="Miller P.J."/>
            <person name="Scott M.A."/>
            <person name="Spackman E."/>
            <person name="Goraichik I."/>
            <person name="Dimitrov K.M."/>
            <person name="Suarez D.L."/>
            <person name="Swayne D.E."/>
        </authorList>
    </citation>
    <scope>NUCLEOTIDE SEQUENCE [LARGE SCALE GENOMIC DNA]</scope>
    <source>
        <strain evidence="2">XA(T)</strain>
    </source>
</reference>
<dbReference type="STRING" id="1619308.B5808_02000"/>
<name>A0A1X9LJM8_9MICO</name>
<dbReference type="GO" id="GO:0003824">
    <property type="term" value="F:catalytic activity"/>
    <property type="evidence" value="ECO:0007669"/>
    <property type="project" value="InterPro"/>
</dbReference>
<keyword evidence="2" id="KW-1185">Reference proteome</keyword>
<gene>
    <name evidence="1" type="ORF">B5808_02000</name>
</gene>
<proteinExistence type="predicted"/>
<dbReference type="SUPFAM" id="SSF74650">
    <property type="entry name" value="Galactose mutarotase-like"/>
    <property type="match status" value="1"/>
</dbReference>
<dbReference type="AlphaFoldDB" id="A0A1X9LJM8"/>
<evidence type="ECO:0000313" key="2">
    <source>
        <dbReference type="Proteomes" id="UP000192775"/>
    </source>
</evidence>
<accession>A0A1X9LJM8</accession>